<comment type="caution">
    <text evidence="3">The sequence shown here is derived from an EMBL/GenBank/DDBJ whole genome shotgun (WGS) entry which is preliminary data.</text>
</comment>
<feature type="compositionally biased region" description="Polar residues" evidence="1">
    <location>
        <begin position="42"/>
        <end position="72"/>
    </location>
</feature>
<dbReference type="Proteomes" id="UP000050465">
    <property type="component" value="Unassembled WGS sequence"/>
</dbReference>
<accession>A0A0P7ZNX9</accession>
<dbReference type="PANTHER" id="PTHR35458">
    <property type="entry name" value="SLR0755 PROTEIN"/>
    <property type="match status" value="1"/>
</dbReference>
<protein>
    <recommendedName>
        <fullName evidence="2">NYN domain-containing protein</fullName>
    </recommendedName>
</protein>
<gene>
    <name evidence="3" type="ORF">HLUCCA11_04675</name>
</gene>
<dbReference type="PANTHER" id="PTHR35458:SF8">
    <property type="entry name" value="SLR0650 PROTEIN"/>
    <property type="match status" value="1"/>
</dbReference>
<dbReference type="Gene3D" id="3.40.50.1010">
    <property type="entry name" value="5'-nuclease"/>
    <property type="match status" value="1"/>
</dbReference>
<dbReference type="AlphaFoldDB" id="A0A0P7ZNX9"/>
<feature type="compositionally biased region" description="Low complexity" evidence="1">
    <location>
        <begin position="10"/>
        <end position="31"/>
    </location>
</feature>
<dbReference type="Pfam" id="PF01936">
    <property type="entry name" value="NYN"/>
    <property type="match status" value="1"/>
</dbReference>
<dbReference type="InterPro" id="IPR047140">
    <property type="entry name" value="LabA"/>
</dbReference>
<name>A0A0P7ZNX9_9CYAN</name>
<evidence type="ECO:0000313" key="4">
    <source>
        <dbReference type="Proteomes" id="UP000050465"/>
    </source>
</evidence>
<evidence type="ECO:0000313" key="3">
    <source>
        <dbReference type="EMBL" id="KPQ36787.1"/>
    </source>
</evidence>
<dbReference type="InterPro" id="IPR021139">
    <property type="entry name" value="NYN"/>
</dbReference>
<evidence type="ECO:0000259" key="2">
    <source>
        <dbReference type="Pfam" id="PF01936"/>
    </source>
</evidence>
<reference evidence="3 4" key="1">
    <citation type="submission" date="2015-09" db="EMBL/GenBank/DDBJ databases">
        <title>Identification and resolution of microdiversity through metagenomic sequencing of parallel consortia.</title>
        <authorList>
            <person name="Nelson W.C."/>
            <person name="Romine M.F."/>
            <person name="Lindemann S.R."/>
        </authorList>
    </citation>
    <scope>NUCLEOTIDE SEQUENCE [LARGE SCALE GENOMIC DNA]</scope>
    <source>
        <strain evidence="3">Ana</strain>
    </source>
</reference>
<sequence length="269" mass="29545">MAPESAMKKASANTSVNASTNASTNASSSATDGPKAKKTARTEVSQETTNSDVVDHPQSTEVANSPERTTATPHLGDGHMPTEPSTTSIRRHTINRAPSFQTSYPPVNLSSDRIAIFIDGSNLFYAASHLNIEVDYRRLLTTLVRGRRLLRAYFYTGVDPQNEKQRGFLLWLNRHGHRVVSKELALLPDGSRKANMHVEMAVDMMRISEYCSTLTLLGGDGNLAYALEVLSQRGTSIEVVSLQSMTSDSLIDLADSYTDLAELRDEIKR</sequence>
<dbReference type="EMBL" id="LJZR01000004">
    <property type="protein sequence ID" value="KPQ36787.1"/>
    <property type="molecule type" value="Genomic_DNA"/>
</dbReference>
<dbReference type="GO" id="GO:0004540">
    <property type="term" value="F:RNA nuclease activity"/>
    <property type="evidence" value="ECO:0007669"/>
    <property type="project" value="InterPro"/>
</dbReference>
<dbReference type="PATRIC" id="fig|1666911.3.peg.2942"/>
<dbReference type="STRING" id="1666911.HLUCCA11_04675"/>
<feature type="domain" description="NYN" evidence="2">
    <location>
        <begin position="113"/>
        <end position="260"/>
    </location>
</feature>
<organism evidence="3 4">
    <name type="scientific">Phormidesmis priestleyi Ana</name>
    <dbReference type="NCBI Taxonomy" id="1666911"/>
    <lineage>
        <taxon>Bacteria</taxon>
        <taxon>Bacillati</taxon>
        <taxon>Cyanobacteriota</taxon>
        <taxon>Cyanophyceae</taxon>
        <taxon>Leptolyngbyales</taxon>
        <taxon>Leptolyngbyaceae</taxon>
        <taxon>Phormidesmis</taxon>
    </lineage>
</organism>
<evidence type="ECO:0000256" key="1">
    <source>
        <dbReference type="SAM" id="MobiDB-lite"/>
    </source>
</evidence>
<dbReference type="CDD" id="cd10911">
    <property type="entry name" value="PIN_LabA"/>
    <property type="match status" value="1"/>
</dbReference>
<feature type="region of interest" description="Disordered" evidence="1">
    <location>
        <begin position="1"/>
        <end position="89"/>
    </location>
</feature>
<proteinExistence type="predicted"/>